<dbReference type="InterPro" id="IPR036282">
    <property type="entry name" value="Glutathione-S-Trfase_C_sf"/>
</dbReference>
<dbReference type="PANTHER" id="PTHR43900">
    <property type="entry name" value="GLUTATHIONE S-TRANSFERASE RHO"/>
    <property type="match status" value="1"/>
</dbReference>
<evidence type="ECO:0000259" key="4">
    <source>
        <dbReference type="PROSITE" id="PS50405"/>
    </source>
</evidence>
<feature type="domain" description="GST N-terminal" evidence="3">
    <location>
        <begin position="1"/>
        <end position="81"/>
    </location>
</feature>
<dbReference type="SFLD" id="SFLDS00019">
    <property type="entry name" value="Glutathione_Transferase_(cytos"/>
    <property type="match status" value="1"/>
</dbReference>
<dbReference type="Proteomes" id="UP000236959">
    <property type="component" value="Unassembled WGS sequence"/>
</dbReference>
<organism evidence="5 6">
    <name type="scientific">Roseibium marinum</name>
    <dbReference type="NCBI Taxonomy" id="281252"/>
    <lineage>
        <taxon>Bacteria</taxon>
        <taxon>Pseudomonadati</taxon>
        <taxon>Pseudomonadota</taxon>
        <taxon>Alphaproteobacteria</taxon>
        <taxon>Hyphomicrobiales</taxon>
        <taxon>Stappiaceae</taxon>
        <taxon>Roseibium</taxon>
    </lineage>
</organism>
<name>A0A2S3UK28_9HYPH</name>
<reference evidence="5 6" key="1">
    <citation type="submission" date="2018-01" db="EMBL/GenBank/DDBJ databases">
        <title>Genomic Encyclopedia of Archaeal and Bacterial Type Strains, Phase II (KMG-II): from individual species to whole genera.</title>
        <authorList>
            <person name="Goeker M."/>
        </authorList>
    </citation>
    <scope>NUCLEOTIDE SEQUENCE [LARGE SCALE GENOMIC DNA]</scope>
    <source>
        <strain evidence="5 6">DSM 17023</strain>
    </source>
</reference>
<dbReference type="Gene3D" id="1.20.1050.10">
    <property type="match status" value="1"/>
</dbReference>
<evidence type="ECO:0000259" key="3">
    <source>
        <dbReference type="PROSITE" id="PS50404"/>
    </source>
</evidence>
<dbReference type="EMBL" id="PPCN01000017">
    <property type="protein sequence ID" value="POF28068.1"/>
    <property type="molecule type" value="Genomic_DNA"/>
</dbReference>
<dbReference type="SUPFAM" id="SSF47616">
    <property type="entry name" value="GST C-terminal domain-like"/>
    <property type="match status" value="1"/>
</dbReference>
<keyword evidence="2 5" id="KW-0808">Transferase</keyword>
<dbReference type="InterPro" id="IPR040079">
    <property type="entry name" value="Glutathione_S-Trfase"/>
</dbReference>
<dbReference type="InterPro" id="IPR036249">
    <property type="entry name" value="Thioredoxin-like_sf"/>
</dbReference>
<evidence type="ECO:0000313" key="6">
    <source>
        <dbReference type="Proteomes" id="UP000236959"/>
    </source>
</evidence>
<dbReference type="OrthoDB" id="9797500at2"/>
<accession>A0A2S3UK28</accession>
<dbReference type="EC" id="2.5.1.18" evidence="1"/>
<proteinExistence type="predicted"/>
<dbReference type="GO" id="GO:0005737">
    <property type="term" value="C:cytoplasm"/>
    <property type="evidence" value="ECO:0007669"/>
    <property type="project" value="TreeGrafter"/>
</dbReference>
<protein>
    <recommendedName>
        <fullName evidence="1">glutathione transferase</fullName>
        <ecNumber evidence="1">2.5.1.18</ecNumber>
    </recommendedName>
</protein>
<evidence type="ECO:0000313" key="5">
    <source>
        <dbReference type="EMBL" id="POF28068.1"/>
    </source>
</evidence>
<dbReference type="CDD" id="cd00299">
    <property type="entry name" value="GST_C_family"/>
    <property type="match status" value="1"/>
</dbReference>
<dbReference type="GO" id="GO:0004364">
    <property type="term" value="F:glutathione transferase activity"/>
    <property type="evidence" value="ECO:0007669"/>
    <property type="project" value="UniProtKB-EC"/>
</dbReference>
<dbReference type="PROSITE" id="PS50405">
    <property type="entry name" value="GST_CTER"/>
    <property type="match status" value="1"/>
</dbReference>
<evidence type="ECO:0000256" key="1">
    <source>
        <dbReference type="ARBA" id="ARBA00012452"/>
    </source>
</evidence>
<dbReference type="SUPFAM" id="SSF52833">
    <property type="entry name" value="Thioredoxin-like"/>
    <property type="match status" value="1"/>
</dbReference>
<dbReference type="Pfam" id="PF13417">
    <property type="entry name" value="GST_N_3"/>
    <property type="match status" value="1"/>
</dbReference>
<dbReference type="AlphaFoldDB" id="A0A2S3UK28"/>
<feature type="domain" description="GST C-terminal" evidence="4">
    <location>
        <begin position="86"/>
        <end position="209"/>
    </location>
</feature>
<dbReference type="PANTHER" id="PTHR43900:SF3">
    <property type="entry name" value="GLUTATHIONE S-TRANSFERASE RHO"/>
    <property type="match status" value="1"/>
</dbReference>
<comment type="caution">
    <text evidence="5">The sequence shown here is derived from an EMBL/GenBank/DDBJ whole genome shotgun (WGS) entry which is preliminary data.</text>
</comment>
<dbReference type="SFLD" id="SFLDG00358">
    <property type="entry name" value="Main_(cytGST)"/>
    <property type="match status" value="1"/>
</dbReference>
<dbReference type="InterPro" id="IPR004045">
    <property type="entry name" value="Glutathione_S-Trfase_N"/>
</dbReference>
<keyword evidence="6" id="KW-1185">Reference proteome</keyword>
<dbReference type="RefSeq" id="WP_103225235.1">
    <property type="nucleotide sequence ID" value="NZ_PPCN01000017.1"/>
</dbReference>
<dbReference type="PROSITE" id="PS50404">
    <property type="entry name" value="GST_NTER"/>
    <property type="match status" value="1"/>
</dbReference>
<dbReference type="Gene3D" id="3.40.30.10">
    <property type="entry name" value="Glutaredoxin"/>
    <property type="match status" value="1"/>
</dbReference>
<dbReference type="InterPro" id="IPR010987">
    <property type="entry name" value="Glutathione-S-Trfase_C-like"/>
</dbReference>
<evidence type="ECO:0000256" key="2">
    <source>
        <dbReference type="ARBA" id="ARBA00022679"/>
    </source>
</evidence>
<sequence>MIDLFGAAYSVYVRSARMALEEKGIAYQLVPIDVFAPGGPPDSFLELNPFGTIPALRHDNFTLYETVAILRYVDEAFDGPPLQPEEAGGRARMTQILSILDSHAYRTLVWNIYVERVVKPREGAPADEVGIASAIGPARTVLAALDDLVEDGPFLLGDKLTLADCHAAPMLALFEKSDEGVTLLKGAPKLSRWLQDFQRRPCFEATKPA</sequence>
<dbReference type="GO" id="GO:0043295">
    <property type="term" value="F:glutathione binding"/>
    <property type="evidence" value="ECO:0007669"/>
    <property type="project" value="TreeGrafter"/>
</dbReference>
<dbReference type="Pfam" id="PF13410">
    <property type="entry name" value="GST_C_2"/>
    <property type="match status" value="1"/>
</dbReference>
<gene>
    <name evidence="5" type="ORF">CLV41_1171</name>
</gene>